<dbReference type="InParanoid" id="A0A059D4R8"/>
<protein>
    <submittedName>
        <fullName evidence="1">Uncharacterized protein</fullName>
    </submittedName>
</protein>
<dbReference type="EMBL" id="KK198754">
    <property type="protein sequence ID" value="KCW85220.1"/>
    <property type="molecule type" value="Genomic_DNA"/>
</dbReference>
<proteinExistence type="predicted"/>
<evidence type="ECO:0000313" key="1">
    <source>
        <dbReference type="EMBL" id="KCW85220.1"/>
    </source>
</evidence>
<sequence length="137" mass="16061">MVCNFFKVGGQSCNEFLSNEADHLLRKSLAEKEDRKWRRRSRFRGGDRVRVEELESGPRDFHAVSSPRSSESAVCGGFACERTETSTAKRVCLFVLLWMVSKSLHLDLRRMRRLRLRNWLLQRGELYRPKLQQMLAS</sequence>
<dbReference type="AlphaFoldDB" id="A0A059D4R8"/>
<accession>A0A059D4R8</accession>
<reference evidence="1" key="1">
    <citation type="submission" date="2013-07" db="EMBL/GenBank/DDBJ databases">
        <title>The genome of Eucalyptus grandis.</title>
        <authorList>
            <person name="Schmutz J."/>
            <person name="Hayes R."/>
            <person name="Myburg A."/>
            <person name="Tuskan G."/>
            <person name="Grattapaglia D."/>
            <person name="Rokhsar D.S."/>
        </authorList>
    </citation>
    <scope>NUCLEOTIDE SEQUENCE</scope>
    <source>
        <tissue evidence="1">Leaf extractions</tissue>
    </source>
</reference>
<dbReference type="Gramene" id="KCW85220">
    <property type="protein sequence ID" value="KCW85220"/>
    <property type="gene ID" value="EUGRSUZ_B02054"/>
</dbReference>
<name>A0A059D4R8_EUCGR</name>
<organism evidence="1">
    <name type="scientific">Eucalyptus grandis</name>
    <name type="common">Flooded gum</name>
    <dbReference type="NCBI Taxonomy" id="71139"/>
    <lineage>
        <taxon>Eukaryota</taxon>
        <taxon>Viridiplantae</taxon>
        <taxon>Streptophyta</taxon>
        <taxon>Embryophyta</taxon>
        <taxon>Tracheophyta</taxon>
        <taxon>Spermatophyta</taxon>
        <taxon>Magnoliopsida</taxon>
        <taxon>eudicotyledons</taxon>
        <taxon>Gunneridae</taxon>
        <taxon>Pentapetalae</taxon>
        <taxon>rosids</taxon>
        <taxon>malvids</taxon>
        <taxon>Myrtales</taxon>
        <taxon>Myrtaceae</taxon>
        <taxon>Myrtoideae</taxon>
        <taxon>Eucalypteae</taxon>
        <taxon>Eucalyptus</taxon>
    </lineage>
</organism>
<gene>
    <name evidence="1" type="ORF">EUGRSUZ_B02054</name>
</gene>